<gene>
    <name evidence="3" type="ORF">FISHEDRAFT_68546</name>
</gene>
<evidence type="ECO:0000256" key="1">
    <source>
        <dbReference type="SAM" id="MobiDB-lite"/>
    </source>
</evidence>
<keyword evidence="2" id="KW-0472">Membrane</keyword>
<evidence type="ECO:0000313" key="4">
    <source>
        <dbReference type="Proteomes" id="UP000054144"/>
    </source>
</evidence>
<dbReference type="AlphaFoldDB" id="A0A0D7APW8"/>
<dbReference type="EMBL" id="KN881587">
    <property type="protein sequence ID" value="KIY53784.1"/>
    <property type="molecule type" value="Genomic_DNA"/>
</dbReference>
<feature type="transmembrane region" description="Helical" evidence="2">
    <location>
        <begin position="157"/>
        <end position="176"/>
    </location>
</feature>
<sequence>MPTIVEVADLPNRDSNDGLATVVESEDSTRRRASPYLSATPTSGQPMGDAATAPPSPSSVPISAETTPTPAFGVGIEPDSIRSHAIRQFSHPPEQLRDLETQQHSKSPVDRQPPRVCILALCRDLIVYSVVAVALTMSSMILGKCMPLSEHITMLEAIKAGALGGALASPVFFLWLNAILGMVFVAGGAILAFMILSGFHAASGAAGAAILHLDKGEAALTGGIGGMGLYTIIMLFILACLTIQKGVQPL</sequence>
<evidence type="ECO:0000256" key="2">
    <source>
        <dbReference type="SAM" id="Phobius"/>
    </source>
</evidence>
<proteinExistence type="predicted"/>
<keyword evidence="4" id="KW-1185">Reference proteome</keyword>
<feature type="transmembrane region" description="Helical" evidence="2">
    <location>
        <begin position="182"/>
        <end position="211"/>
    </location>
</feature>
<feature type="transmembrane region" description="Helical" evidence="2">
    <location>
        <begin position="218"/>
        <end position="244"/>
    </location>
</feature>
<reference evidence="3 4" key="1">
    <citation type="journal article" date="2015" name="Fungal Genet. Biol.">
        <title>Evolution of novel wood decay mechanisms in Agaricales revealed by the genome sequences of Fistulina hepatica and Cylindrobasidium torrendii.</title>
        <authorList>
            <person name="Floudas D."/>
            <person name="Held B.W."/>
            <person name="Riley R."/>
            <person name="Nagy L.G."/>
            <person name="Koehler G."/>
            <person name="Ransdell A.S."/>
            <person name="Younus H."/>
            <person name="Chow J."/>
            <person name="Chiniquy J."/>
            <person name="Lipzen A."/>
            <person name="Tritt A."/>
            <person name="Sun H."/>
            <person name="Haridas S."/>
            <person name="LaButti K."/>
            <person name="Ohm R.A."/>
            <person name="Kues U."/>
            <person name="Blanchette R.A."/>
            <person name="Grigoriev I.V."/>
            <person name="Minto R.E."/>
            <person name="Hibbett D.S."/>
        </authorList>
    </citation>
    <scope>NUCLEOTIDE SEQUENCE [LARGE SCALE GENOMIC DNA]</scope>
    <source>
        <strain evidence="3 4">ATCC 64428</strain>
    </source>
</reference>
<keyword evidence="2" id="KW-1133">Transmembrane helix</keyword>
<dbReference type="Proteomes" id="UP000054144">
    <property type="component" value="Unassembled WGS sequence"/>
</dbReference>
<feature type="transmembrane region" description="Helical" evidence="2">
    <location>
        <begin position="125"/>
        <end position="145"/>
    </location>
</feature>
<accession>A0A0D7APW8</accession>
<protein>
    <submittedName>
        <fullName evidence="3">Uncharacterized protein</fullName>
    </submittedName>
</protein>
<keyword evidence="2" id="KW-0812">Transmembrane</keyword>
<organism evidence="3 4">
    <name type="scientific">Fistulina hepatica ATCC 64428</name>
    <dbReference type="NCBI Taxonomy" id="1128425"/>
    <lineage>
        <taxon>Eukaryota</taxon>
        <taxon>Fungi</taxon>
        <taxon>Dikarya</taxon>
        <taxon>Basidiomycota</taxon>
        <taxon>Agaricomycotina</taxon>
        <taxon>Agaricomycetes</taxon>
        <taxon>Agaricomycetidae</taxon>
        <taxon>Agaricales</taxon>
        <taxon>Fistulinaceae</taxon>
        <taxon>Fistulina</taxon>
    </lineage>
</organism>
<name>A0A0D7APW8_9AGAR</name>
<evidence type="ECO:0000313" key="3">
    <source>
        <dbReference type="EMBL" id="KIY53784.1"/>
    </source>
</evidence>
<feature type="region of interest" description="Disordered" evidence="1">
    <location>
        <begin position="1"/>
        <end position="77"/>
    </location>
</feature>